<dbReference type="EMBL" id="GBRH01211714">
    <property type="protein sequence ID" value="JAD86181.1"/>
    <property type="molecule type" value="Transcribed_RNA"/>
</dbReference>
<reference evidence="2" key="2">
    <citation type="journal article" date="2015" name="Data Brief">
        <title>Shoot transcriptome of the giant reed, Arundo donax.</title>
        <authorList>
            <person name="Barrero R.A."/>
            <person name="Guerrero F.D."/>
            <person name="Moolhuijzen P."/>
            <person name="Goolsby J.A."/>
            <person name="Tidwell J."/>
            <person name="Bellgard S.E."/>
            <person name="Bellgard M.I."/>
        </authorList>
    </citation>
    <scope>NUCLEOTIDE SEQUENCE</scope>
    <source>
        <tissue evidence="2">Shoot tissue taken approximately 20 cm above the soil surface</tissue>
    </source>
</reference>
<organism evidence="2">
    <name type="scientific">Arundo donax</name>
    <name type="common">Giant reed</name>
    <name type="synonym">Donax arundinaceus</name>
    <dbReference type="NCBI Taxonomy" id="35708"/>
    <lineage>
        <taxon>Eukaryota</taxon>
        <taxon>Viridiplantae</taxon>
        <taxon>Streptophyta</taxon>
        <taxon>Embryophyta</taxon>
        <taxon>Tracheophyta</taxon>
        <taxon>Spermatophyta</taxon>
        <taxon>Magnoliopsida</taxon>
        <taxon>Liliopsida</taxon>
        <taxon>Poales</taxon>
        <taxon>Poaceae</taxon>
        <taxon>PACMAD clade</taxon>
        <taxon>Arundinoideae</taxon>
        <taxon>Arundineae</taxon>
        <taxon>Arundo</taxon>
    </lineage>
</organism>
<feature type="transmembrane region" description="Helical" evidence="1">
    <location>
        <begin position="43"/>
        <end position="62"/>
    </location>
</feature>
<evidence type="ECO:0000256" key="1">
    <source>
        <dbReference type="SAM" id="Phobius"/>
    </source>
</evidence>
<accession>A0A0A9DEE3</accession>
<proteinExistence type="predicted"/>
<name>A0A0A9DEE3_ARUDO</name>
<evidence type="ECO:0000313" key="2">
    <source>
        <dbReference type="EMBL" id="JAD86181.1"/>
    </source>
</evidence>
<keyword evidence="1" id="KW-1133">Transmembrane helix</keyword>
<dbReference type="AlphaFoldDB" id="A0A0A9DEE3"/>
<reference evidence="2" key="1">
    <citation type="submission" date="2014-09" db="EMBL/GenBank/DDBJ databases">
        <authorList>
            <person name="Magalhaes I.L.F."/>
            <person name="Oliveira U."/>
            <person name="Santos F.R."/>
            <person name="Vidigal T.H.D.A."/>
            <person name="Brescovit A.D."/>
            <person name="Santos A.J."/>
        </authorList>
    </citation>
    <scope>NUCLEOTIDE SEQUENCE</scope>
    <source>
        <tissue evidence="2">Shoot tissue taken approximately 20 cm above the soil surface</tissue>
    </source>
</reference>
<keyword evidence="1" id="KW-0472">Membrane</keyword>
<protein>
    <submittedName>
        <fullName evidence="2">Uncharacterized protein</fullName>
    </submittedName>
</protein>
<keyword evidence="1" id="KW-0812">Transmembrane</keyword>
<sequence>MHARWRRKVVCREVNCMHAFSVNAFNLHACASSHARQGPSNSYMMINFGLFFFAYALIILGWREYLEDKNHQRCSNKRSKLF</sequence>